<reference evidence="1" key="1">
    <citation type="submission" date="2023-07" db="EMBL/GenBank/DDBJ databases">
        <authorList>
            <consortium name="AG Swart"/>
            <person name="Singh M."/>
            <person name="Singh A."/>
            <person name="Seah K."/>
            <person name="Emmerich C."/>
        </authorList>
    </citation>
    <scope>NUCLEOTIDE SEQUENCE</scope>
    <source>
        <strain evidence="1">DP1</strain>
    </source>
</reference>
<dbReference type="Proteomes" id="UP001295684">
    <property type="component" value="Unassembled WGS sequence"/>
</dbReference>
<protein>
    <submittedName>
        <fullName evidence="1">Uncharacterized protein</fullName>
    </submittedName>
</protein>
<dbReference type="AlphaFoldDB" id="A0AAD2D874"/>
<proteinExistence type="predicted"/>
<dbReference type="EMBL" id="CAMPGE010025320">
    <property type="protein sequence ID" value="CAI2383090.1"/>
    <property type="molecule type" value="Genomic_DNA"/>
</dbReference>
<organism evidence="1 2">
    <name type="scientific">Euplotes crassus</name>
    <dbReference type="NCBI Taxonomy" id="5936"/>
    <lineage>
        <taxon>Eukaryota</taxon>
        <taxon>Sar</taxon>
        <taxon>Alveolata</taxon>
        <taxon>Ciliophora</taxon>
        <taxon>Intramacronucleata</taxon>
        <taxon>Spirotrichea</taxon>
        <taxon>Hypotrichia</taxon>
        <taxon>Euplotida</taxon>
        <taxon>Euplotidae</taxon>
        <taxon>Moneuplotes</taxon>
    </lineage>
</organism>
<gene>
    <name evidence="1" type="ORF">ECRASSUSDP1_LOCUS24581</name>
</gene>
<sequence>MEPSKDYDFFELSNEEDKLDPMFEANLFEGCNYTEEFITSKRQDPTEIIAKKIKAERLNDDFKLGFSLSEEMQDIKYDFTESTLNQDGCPVFIINPEKVNSSGSEISSKIRSSEASEAHISNIVNPKMDEKAKRKPISRQPSQEVPMEITKFDKGERFSKKNDADIFKILKKLCQRRGISIDNFWKDDLPLPKPEVSVLLELSICIGWKRNRKMDLLKRIRRTGRRKDFTVRETKFLMRLMKKEKLKETPDYEAVLENFPGKTLEGLIKTYNEAKENIPPSQQVLNGVSNNK</sequence>
<evidence type="ECO:0000313" key="1">
    <source>
        <dbReference type="EMBL" id="CAI2383090.1"/>
    </source>
</evidence>
<keyword evidence="2" id="KW-1185">Reference proteome</keyword>
<evidence type="ECO:0000313" key="2">
    <source>
        <dbReference type="Proteomes" id="UP001295684"/>
    </source>
</evidence>
<accession>A0AAD2D874</accession>
<comment type="caution">
    <text evidence="1">The sequence shown here is derived from an EMBL/GenBank/DDBJ whole genome shotgun (WGS) entry which is preliminary data.</text>
</comment>
<name>A0AAD2D874_EUPCR</name>